<protein>
    <submittedName>
        <fullName evidence="1">RHS repeat-associated core domain-containing protein</fullName>
    </submittedName>
</protein>
<organism evidence="1 2">
    <name type="scientific">Cohnella soli</name>
    <dbReference type="NCBI Taxonomy" id="425005"/>
    <lineage>
        <taxon>Bacteria</taxon>
        <taxon>Bacillati</taxon>
        <taxon>Bacillota</taxon>
        <taxon>Bacilli</taxon>
        <taxon>Bacillales</taxon>
        <taxon>Paenibacillaceae</taxon>
        <taxon>Cohnella</taxon>
    </lineage>
</organism>
<accession>A0ABW0HVG7</accession>
<dbReference type="Gene3D" id="2.180.10.10">
    <property type="entry name" value="RHS repeat-associated core"/>
    <property type="match status" value="1"/>
</dbReference>
<dbReference type="Proteomes" id="UP001596113">
    <property type="component" value="Unassembled WGS sequence"/>
</dbReference>
<dbReference type="InterPro" id="IPR022385">
    <property type="entry name" value="Rhs_assc_core"/>
</dbReference>
<evidence type="ECO:0000313" key="1">
    <source>
        <dbReference type="EMBL" id="MFC5404400.1"/>
    </source>
</evidence>
<comment type="caution">
    <text evidence="1">The sequence shown here is derived from an EMBL/GenBank/DDBJ whole genome shotgun (WGS) entry which is preliminary data.</text>
</comment>
<dbReference type="PANTHER" id="PTHR32305">
    <property type="match status" value="1"/>
</dbReference>
<dbReference type="RefSeq" id="WP_378134677.1">
    <property type="nucleotide sequence ID" value="NZ_JBHSMI010000028.1"/>
</dbReference>
<dbReference type="EMBL" id="JBHSMI010000028">
    <property type="protein sequence ID" value="MFC5404400.1"/>
    <property type="molecule type" value="Genomic_DNA"/>
</dbReference>
<dbReference type="NCBIfam" id="TIGR03696">
    <property type="entry name" value="Rhs_assc_core"/>
    <property type="match status" value="1"/>
</dbReference>
<name>A0ABW0HVG7_9BACL</name>
<dbReference type="InterPro" id="IPR050708">
    <property type="entry name" value="T6SS_VgrG/RHS"/>
</dbReference>
<evidence type="ECO:0000313" key="2">
    <source>
        <dbReference type="Proteomes" id="UP001596113"/>
    </source>
</evidence>
<proteinExistence type="predicted"/>
<reference evidence="2" key="1">
    <citation type="journal article" date="2019" name="Int. J. Syst. Evol. Microbiol.">
        <title>The Global Catalogue of Microorganisms (GCM) 10K type strain sequencing project: providing services to taxonomists for standard genome sequencing and annotation.</title>
        <authorList>
            <consortium name="The Broad Institute Genomics Platform"/>
            <consortium name="The Broad Institute Genome Sequencing Center for Infectious Disease"/>
            <person name="Wu L."/>
            <person name="Ma J."/>
        </authorList>
    </citation>
    <scope>NUCLEOTIDE SEQUENCE [LARGE SCALE GENOMIC DNA]</scope>
    <source>
        <strain evidence="2">CGMCC 1.18575</strain>
    </source>
</reference>
<sequence length="454" mass="50073">MVTNENETVSNPIRYAGYQYDKETKLYYLNARYYDPKLARFLTEDTYRGQANDPLSLNIYSYVSNNPIKYTDPTGHVQKGDEKYNSLVQAELIALTNAYYSAASPAERTAIAEQAKLIRKDADKAPNAVVVTPLNDEKSKMQSLITSATAGKSLSADQWSTELAKVNITTPVAPKINYDGRTGSTATTTVITIGRTNVEVATKNEVSTNKQTNEVTNNATSMIDFSYNVNKKEMKFLTYTADIFPSVEVAMVAIDMMEKGKGKVTEAQLKSIGMEVSGGGFFKISTVDWMKTTYHWSFDLGISASELNKMYQEQVNARMAEGFGLLVAGYVAGSLRIGSARGALATEVEVKAAEKGKVPKVQVITNGGEYLSRKALNQVTPGTRELSGQYIDDLGRVQPWKAYYDEYGRLIARTGYNAGNKAQGIPDTHYHTYQWGPGKTPYESGSHIEGEYKP</sequence>
<dbReference type="PANTHER" id="PTHR32305:SF15">
    <property type="entry name" value="PROTEIN RHSA-RELATED"/>
    <property type="match status" value="1"/>
</dbReference>
<gene>
    <name evidence="1" type="ORF">ACFPOF_16825</name>
</gene>
<keyword evidence="2" id="KW-1185">Reference proteome</keyword>